<evidence type="ECO:0000259" key="5">
    <source>
        <dbReference type="SMART" id="SM00507"/>
    </source>
</evidence>
<dbReference type="InterPro" id="IPR003615">
    <property type="entry name" value="HNH_nuc"/>
</dbReference>
<dbReference type="EMBL" id="PEBM01000069">
    <property type="protein sequence ID" value="PHV55441.1"/>
    <property type="molecule type" value="Genomic_DNA"/>
</dbReference>
<dbReference type="GO" id="GO:0008270">
    <property type="term" value="F:zinc ion binding"/>
    <property type="evidence" value="ECO:0007669"/>
    <property type="project" value="InterPro"/>
</dbReference>
<dbReference type="SMART" id="SM00507">
    <property type="entry name" value="HNHc"/>
    <property type="match status" value="1"/>
</dbReference>
<proteinExistence type="inferred from homology"/>
<evidence type="ECO:0000256" key="1">
    <source>
        <dbReference type="ARBA" id="ARBA00022722"/>
    </source>
</evidence>
<dbReference type="GO" id="GO:0003676">
    <property type="term" value="F:nucleic acid binding"/>
    <property type="evidence" value="ECO:0007669"/>
    <property type="project" value="InterPro"/>
</dbReference>
<evidence type="ECO:0000256" key="4">
    <source>
        <dbReference type="ARBA" id="ARBA00040194"/>
    </source>
</evidence>
<dbReference type="GO" id="GO:0004519">
    <property type="term" value="F:endonuclease activity"/>
    <property type="evidence" value="ECO:0007669"/>
    <property type="project" value="UniProtKB-KW"/>
</dbReference>
<dbReference type="CDD" id="cd00085">
    <property type="entry name" value="HNHc"/>
    <property type="match status" value="1"/>
</dbReference>
<accession>A0A2G3NPG0</accession>
<dbReference type="Pfam" id="PF01844">
    <property type="entry name" value="HNH"/>
    <property type="match status" value="1"/>
</dbReference>
<dbReference type="PANTHER" id="PTHR41286:SF1">
    <property type="entry name" value="HNH NUCLEASE YAJD-RELATED"/>
    <property type="match status" value="1"/>
</dbReference>
<comment type="caution">
    <text evidence="6">The sequence shown here is derived from an EMBL/GenBank/DDBJ whole genome shotgun (WGS) entry which is preliminary data.</text>
</comment>
<feature type="domain" description="HNH nuclease" evidence="5">
    <location>
        <begin position="70"/>
        <end position="127"/>
    </location>
</feature>
<reference evidence="6 7" key="1">
    <citation type="submission" date="2017-10" db="EMBL/GenBank/DDBJ databases">
        <title>Whole-genome sequence of three Streptococcus macedonicus strains isolated from Italian cheeses of the Veneto region.</title>
        <authorList>
            <person name="Treu L."/>
            <person name="De Diego-Diaz B."/>
            <person name="Papadimitriou K."/>
            <person name="Tsakalidou E."/>
            <person name="Corich V."/>
            <person name="Giacomini A."/>
        </authorList>
    </citation>
    <scope>NUCLEOTIDE SEQUENCE [LARGE SCALE GENOMIC DNA]</scope>
    <source>
        <strain evidence="6 7">27MV</strain>
    </source>
</reference>
<protein>
    <recommendedName>
        <fullName evidence="4">Putative HNH nuclease YajD</fullName>
    </recommendedName>
</protein>
<dbReference type="GO" id="GO:0005829">
    <property type="term" value="C:cytosol"/>
    <property type="evidence" value="ECO:0007669"/>
    <property type="project" value="TreeGrafter"/>
</dbReference>
<gene>
    <name evidence="6" type="ORF">CS010_10760</name>
</gene>
<dbReference type="GO" id="GO:0016787">
    <property type="term" value="F:hydrolase activity"/>
    <property type="evidence" value="ECO:0007669"/>
    <property type="project" value="UniProtKB-KW"/>
</dbReference>
<keyword evidence="2" id="KW-0378">Hydrolase</keyword>
<name>A0A2G3NPG0_STRMC</name>
<dbReference type="Proteomes" id="UP000222913">
    <property type="component" value="Unassembled WGS sequence"/>
</dbReference>
<comment type="similarity">
    <text evidence="3">Belongs to the HNH nuclease family.</text>
</comment>
<keyword evidence="1" id="KW-0540">Nuclease</keyword>
<organism evidence="6 7">
    <name type="scientific">Streptococcus macedonicus</name>
    <name type="common">Streptococcus gallolyticus macedonicus</name>
    <dbReference type="NCBI Taxonomy" id="59310"/>
    <lineage>
        <taxon>Bacteria</taxon>
        <taxon>Bacillati</taxon>
        <taxon>Bacillota</taxon>
        <taxon>Bacilli</taxon>
        <taxon>Lactobacillales</taxon>
        <taxon>Streptococcaceae</taxon>
        <taxon>Streptococcus</taxon>
    </lineage>
</organism>
<keyword evidence="6" id="KW-0255">Endonuclease</keyword>
<dbReference type="Gene3D" id="1.10.30.50">
    <property type="match status" value="1"/>
</dbReference>
<evidence type="ECO:0000256" key="2">
    <source>
        <dbReference type="ARBA" id="ARBA00022801"/>
    </source>
</evidence>
<evidence type="ECO:0000313" key="6">
    <source>
        <dbReference type="EMBL" id="PHV55441.1"/>
    </source>
</evidence>
<evidence type="ECO:0000256" key="3">
    <source>
        <dbReference type="ARBA" id="ARBA00038412"/>
    </source>
</evidence>
<dbReference type="InterPro" id="IPR002711">
    <property type="entry name" value="HNH"/>
</dbReference>
<evidence type="ECO:0000313" key="7">
    <source>
        <dbReference type="Proteomes" id="UP000222913"/>
    </source>
</evidence>
<sequence>MPMVRRCKYVGCHALVERPAYYCDRHKQYEAEYAKQREAYSRTYYNKRVRNKDEDNRERYRFYRSKTWSSLRKQALERDHYLCQYCLANDIKRPNSNIGDHITPAEIAPELRTDLSNVATACRDCDNVKRKLEQEIYGTGQGNTHRNTNLRLTVSQWAGLISRKKKDVREGV</sequence>
<dbReference type="PANTHER" id="PTHR41286">
    <property type="entry name" value="HNH NUCLEASE YAJD-RELATED"/>
    <property type="match status" value="1"/>
</dbReference>
<dbReference type="AlphaFoldDB" id="A0A2G3NPG0"/>